<keyword evidence="4 7" id="KW-0812">Transmembrane</keyword>
<evidence type="ECO:0000259" key="8">
    <source>
        <dbReference type="PROSITE" id="PS50928"/>
    </source>
</evidence>
<keyword evidence="2 7" id="KW-0813">Transport</keyword>
<evidence type="ECO:0000256" key="7">
    <source>
        <dbReference type="RuleBase" id="RU363032"/>
    </source>
</evidence>
<evidence type="ECO:0000313" key="10">
    <source>
        <dbReference type="Proteomes" id="UP000193711"/>
    </source>
</evidence>
<evidence type="ECO:0000256" key="2">
    <source>
        <dbReference type="ARBA" id="ARBA00022448"/>
    </source>
</evidence>
<accession>A0A1X7PG32</accession>
<feature type="transmembrane region" description="Helical" evidence="7">
    <location>
        <begin position="9"/>
        <end position="30"/>
    </location>
</feature>
<feature type="transmembrane region" description="Helical" evidence="7">
    <location>
        <begin position="231"/>
        <end position="250"/>
    </location>
</feature>
<keyword evidence="3" id="KW-1003">Cell membrane</keyword>
<dbReference type="SUPFAM" id="SSF161098">
    <property type="entry name" value="MetI-like"/>
    <property type="match status" value="1"/>
</dbReference>
<comment type="similarity">
    <text evidence="7">Belongs to the binding-protein-dependent transport system permease family.</text>
</comment>
<name>A0A1X7PG32_9MICO</name>
<evidence type="ECO:0000313" key="9">
    <source>
        <dbReference type="EMBL" id="SMH50425.1"/>
    </source>
</evidence>
<feature type="transmembrane region" description="Helical" evidence="7">
    <location>
        <begin position="99"/>
        <end position="122"/>
    </location>
</feature>
<evidence type="ECO:0000256" key="5">
    <source>
        <dbReference type="ARBA" id="ARBA00022989"/>
    </source>
</evidence>
<keyword evidence="10" id="KW-1185">Reference proteome</keyword>
<evidence type="ECO:0000256" key="6">
    <source>
        <dbReference type="ARBA" id="ARBA00023136"/>
    </source>
</evidence>
<evidence type="ECO:0000256" key="4">
    <source>
        <dbReference type="ARBA" id="ARBA00022692"/>
    </source>
</evidence>
<dbReference type="InterPro" id="IPR000515">
    <property type="entry name" value="MetI-like"/>
</dbReference>
<sequence>MARLILMRIAISIPVLFIMTILTFFLASLVPGDAATTILGQDATPERIAELNEQLGLNRPILEQYWDWLAGIFRGDLGSSLYSGEEVTRLIGQRFWPTFFLAAFAALVSAVIGVAFGIVAAVKGGWTARALDGLGMLGISLPNFWVALLLIVFFSGTLGLFPAVGYTAPEKDFGGFVSHLVLPVAALSIAGVALIAKQTRESMAEALSRDFMRFMQANGIPRRQLIFKYGLRYASIPILATISATFVTHIGGTVTLESVFAIPGMGSLVARSTTNHDLSTIQGAVLTFTVAILIVNIVTDVIYSFLNPKVKAA</sequence>
<dbReference type="STRING" id="1891671.SAMN06295885_3532"/>
<protein>
    <submittedName>
        <fullName evidence="9">Peptide/nickel transport system permease protein</fullName>
    </submittedName>
</protein>
<feature type="domain" description="ABC transmembrane type-1" evidence="8">
    <location>
        <begin position="95"/>
        <end position="303"/>
    </location>
</feature>
<dbReference type="InterPro" id="IPR035906">
    <property type="entry name" value="MetI-like_sf"/>
</dbReference>
<dbReference type="CDD" id="cd06261">
    <property type="entry name" value="TM_PBP2"/>
    <property type="match status" value="1"/>
</dbReference>
<dbReference type="EMBL" id="FXBM01000004">
    <property type="protein sequence ID" value="SMH50425.1"/>
    <property type="molecule type" value="Genomic_DNA"/>
</dbReference>
<keyword evidence="5 7" id="KW-1133">Transmembrane helix</keyword>
<dbReference type="Pfam" id="PF00528">
    <property type="entry name" value="BPD_transp_1"/>
    <property type="match status" value="1"/>
</dbReference>
<reference evidence="10" key="1">
    <citation type="submission" date="2017-04" db="EMBL/GenBank/DDBJ databases">
        <authorList>
            <person name="Varghese N."/>
            <person name="Submissions S."/>
        </authorList>
    </citation>
    <scope>NUCLEOTIDE SEQUENCE [LARGE SCALE GENOMIC DNA]</scope>
    <source>
        <strain evidence="10">VKM Ac-2121</strain>
    </source>
</reference>
<gene>
    <name evidence="9" type="ORF">SAMN06295885_3532</name>
</gene>
<dbReference type="AlphaFoldDB" id="A0A1X7PG32"/>
<feature type="transmembrane region" description="Helical" evidence="7">
    <location>
        <begin position="143"/>
        <end position="164"/>
    </location>
</feature>
<evidence type="ECO:0000256" key="3">
    <source>
        <dbReference type="ARBA" id="ARBA00022475"/>
    </source>
</evidence>
<dbReference type="PROSITE" id="PS50928">
    <property type="entry name" value="ABC_TM1"/>
    <property type="match status" value="1"/>
</dbReference>
<feature type="transmembrane region" description="Helical" evidence="7">
    <location>
        <begin position="281"/>
        <end position="306"/>
    </location>
</feature>
<dbReference type="GO" id="GO:0005886">
    <property type="term" value="C:plasma membrane"/>
    <property type="evidence" value="ECO:0007669"/>
    <property type="project" value="UniProtKB-SubCell"/>
</dbReference>
<dbReference type="PANTHER" id="PTHR43163:SF6">
    <property type="entry name" value="DIPEPTIDE TRANSPORT SYSTEM PERMEASE PROTEIN DPPB-RELATED"/>
    <property type="match status" value="1"/>
</dbReference>
<comment type="subcellular location">
    <subcellularLocation>
        <location evidence="1 7">Cell membrane</location>
        <topology evidence="1 7">Multi-pass membrane protein</topology>
    </subcellularLocation>
</comment>
<dbReference type="Pfam" id="PF19300">
    <property type="entry name" value="BPD_transp_1_N"/>
    <property type="match status" value="1"/>
</dbReference>
<dbReference type="Gene3D" id="1.10.3720.10">
    <property type="entry name" value="MetI-like"/>
    <property type="match status" value="1"/>
</dbReference>
<dbReference type="InterPro" id="IPR045621">
    <property type="entry name" value="BPD_transp_1_N"/>
</dbReference>
<dbReference type="PANTHER" id="PTHR43163">
    <property type="entry name" value="DIPEPTIDE TRANSPORT SYSTEM PERMEASE PROTEIN DPPB-RELATED"/>
    <property type="match status" value="1"/>
</dbReference>
<keyword evidence="6 7" id="KW-0472">Membrane</keyword>
<proteinExistence type="inferred from homology"/>
<dbReference type="RefSeq" id="WP_165759670.1">
    <property type="nucleotide sequence ID" value="NZ_FXBM01000004.1"/>
</dbReference>
<evidence type="ECO:0000256" key="1">
    <source>
        <dbReference type="ARBA" id="ARBA00004651"/>
    </source>
</evidence>
<dbReference type="Proteomes" id="UP000193711">
    <property type="component" value="Unassembled WGS sequence"/>
</dbReference>
<dbReference type="GO" id="GO:0055085">
    <property type="term" value="P:transmembrane transport"/>
    <property type="evidence" value="ECO:0007669"/>
    <property type="project" value="InterPro"/>
</dbReference>
<feature type="transmembrane region" description="Helical" evidence="7">
    <location>
        <begin position="176"/>
        <end position="196"/>
    </location>
</feature>
<organism evidence="9 10">
    <name type="scientific">Rathayibacter oskolensis</name>
    <dbReference type="NCBI Taxonomy" id="1891671"/>
    <lineage>
        <taxon>Bacteria</taxon>
        <taxon>Bacillati</taxon>
        <taxon>Actinomycetota</taxon>
        <taxon>Actinomycetes</taxon>
        <taxon>Micrococcales</taxon>
        <taxon>Microbacteriaceae</taxon>
        <taxon>Rathayibacter</taxon>
    </lineage>
</organism>